<comment type="caution">
    <text evidence="2">The sequence shown here is derived from an EMBL/GenBank/DDBJ whole genome shotgun (WGS) entry which is preliminary data.</text>
</comment>
<dbReference type="RefSeq" id="WP_127027994.1">
    <property type="nucleotide sequence ID" value="NZ_RYFG02000104.1"/>
</dbReference>
<dbReference type="SUPFAM" id="SSF160214">
    <property type="entry name" value="FlaG-like"/>
    <property type="match status" value="1"/>
</dbReference>
<protein>
    <submittedName>
        <fullName evidence="2">Flagellar protein FlaG</fullName>
    </submittedName>
</protein>
<proteinExistence type="predicted"/>
<gene>
    <name evidence="2" type="ORF">EKO24_013780</name>
</gene>
<dbReference type="InterPro" id="IPR005186">
    <property type="entry name" value="FlaG"/>
</dbReference>
<dbReference type="Pfam" id="PF03646">
    <property type="entry name" value="FlaG"/>
    <property type="match status" value="1"/>
</dbReference>
<sequence>MNSEITNVSKLVPVPAVKSNRQNEVDASLKTTEAVSEKKIAPESANTEKDKEKDKASSSNIASLDTLKSAAVTGNSILQNLNRDLEFKIDESTKKVVIKIVDTKTGDTVRQIPSEEMLEFIKKMQELDGEKGSVIQNRA</sequence>
<keyword evidence="2" id="KW-0966">Cell projection</keyword>
<evidence type="ECO:0000313" key="3">
    <source>
        <dbReference type="Proteomes" id="UP000733744"/>
    </source>
</evidence>
<feature type="region of interest" description="Disordered" evidence="1">
    <location>
        <begin position="1"/>
        <end position="65"/>
    </location>
</feature>
<feature type="compositionally biased region" description="Basic and acidic residues" evidence="1">
    <location>
        <begin position="35"/>
        <end position="56"/>
    </location>
</feature>
<evidence type="ECO:0000313" key="2">
    <source>
        <dbReference type="EMBL" id="TRW93001.1"/>
    </source>
</evidence>
<dbReference type="PANTHER" id="PTHR37166:SF1">
    <property type="entry name" value="PROTEIN FLAG"/>
    <property type="match status" value="1"/>
</dbReference>
<name>A0ABY3C8Q5_9GAMM</name>
<dbReference type="InterPro" id="IPR035924">
    <property type="entry name" value="FlaG-like_sf"/>
</dbReference>
<dbReference type="PANTHER" id="PTHR37166">
    <property type="entry name" value="PROTEIN FLAG"/>
    <property type="match status" value="1"/>
</dbReference>
<accession>A0ABY3C8Q5</accession>
<evidence type="ECO:0000256" key="1">
    <source>
        <dbReference type="SAM" id="MobiDB-lite"/>
    </source>
</evidence>
<dbReference type="Proteomes" id="UP000733744">
    <property type="component" value="Unassembled WGS sequence"/>
</dbReference>
<keyword evidence="2" id="KW-0969">Cilium</keyword>
<reference evidence="2 3" key="1">
    <citation type="journal article" date="2019" name="Antonie Van Leeuwenhoek">
        <title>Description of 'Ca. Methylobacter oryzae' KRF1, a novel species from the environmentally important Methylobacter clade 2.</title>
        <authorList>
            <person name="Khatri K."/>
            <person name="Mohite J.A."/>
            <person name="Pandit P.S."/>
            <person name="Bahulikar R."/>
            <person name="Rahalkar M.C."/>
        </authorList>
    </citation>
    <scope>NUCLEOTIDE SEQUENCE [LARGE SCALE GENOMIC DNA]</scope>
    <source>
        <strain evidence="2 3">KRF1</strain>
    </source>
</reference>
<dbReference type="EMBL" id="RYFG02000104">
    <property type="protein sequence ID" value="TRW93001.1"/>
    <property type="molecule type" value="Genomic_DNA"/>
</dbReference>
<organism evidence="2 3">
    <name type="scientific">Candidatus Methylobacter oryzae</name>
    <dbReference type="NCBI Taxonomy" id="2497749"/>
    <lineage>
        <taxon>Bacteria</taxon>
        <taxon>Pseudomonadati</taxon>
        <taxon>Pseudomonadota</taxon>
        <taxon>Gammaproteobacteria</taxon>
        <taxon>Methylococcales</taxon>
        <taxon>Methylococcaceae</taxon>
        <taxon>Methylobacter</taxon>
    </lineage>
</organism>
<dbReference type="Gene3D" id="3.30.160.170">
    <property type="entry name" value="FlaG-like"/>
    <property type="match status" value="1"/>
</dbReference>
<keyword evidence="2" id="KW-0282">Flagellum</keyword>
<keyword evidence="3" id="KW-1185">Reference proteome</keyword>